<dbReference type="EMBL" id="FMVT01000003">
    <property type="protein sequence ID" value="SCY25371.1"/>
    <property type="molecule type" value="Genomic_DNA"/>
</dbReference>
<dbReference type="Pfam" id="PF01103">
    <property type="entry name" value="Omp85"/>
    <property type="match status" value="1"/>
</dbReference>
<dbReference type="Gene3D" id="2.40.160.50">
    <property type="entry name" value="membrane protein fhac: a member of the omp85/tpsb transporter family"/>
    <property type="match status" value="1"/>
</dbReference>
<dbReference type="PROSITE" id="PS51779">
    <property type="entry name" value="POTRA"/>
    <property type="match status" value="1"/>
</dbReference>
<dbReference type="InterPro" id="IPR034746">
    <property type="entry name" value="POTRA"/>
</dbReference>
<evidence type="ECO:0000313" key="7">
    <source>
        <dbReference type="Proteomes" id="UP000199502"/>
    </source>
</evidence>
<protein>
    <submittedName>
        <fullName evidence="6">Autotransporter secretion outer membrane protein TamA</fullName>
    </submittedName>
</protein>
<feature type="domain" description="POTRA" evidence="5">
    <location>
        <begin position="220"/>
        <end position="294"/>
    </location>
</feature>
<dbReference type="AlphaFoldDB" id="A0A1G5EF28"/>
<dbReference type="GO" id="GO:0019867">
    <property type="term" value="C:outer membrane"/>
    <property type="evidence" value="ECO:0007669"/>
    <property type="project" value="InterPro"/>
</dbReference>
<dbReference type="Gene3D" id="3.10.20.310">
    <property type="entry name" value="membrane protein fhac"/>
    <property type="match status" value="1"/>
</dbReference>
<dbReference type="PANTHER" id="PTHR12815">
    <property type="entry name" value="SORTING AND ASSEMBLY MACHINERY SAMM50 PROTEIN FAMILY MEMBER"/>
    <property type="match status" value="1"/>
</dbReference>
<name>A0A1G5EF28_9RHOB</name>
<evidence type="ECO:0000256" key="4">
    <source>
        <dbReference type="ARBA" id="ARBA00023136"/>
    </source>
</evidence>
<keyword evidence="3" id="KW-0812">Transmembrane</keyword>
<accession>A0A1G5EF28</accession>
<proteinExistence type="predicted"/>
<reference evidence="6 7" key="1">
    <citation type="submission" date="2016-10" db="EMBL/GenBank/DDBJ databases">
        <authorList>
            <person name="de Groot N.N."/>
        </authorList>
    </citation>
    <scope>NUCLEOTIDE SEQUENCE [LARGE SCALE GENOMIC DNA]</scope>
    <source>
        <strain evidence="6 7">CGMCC 1.8925</strain>
    </source>
</reference>
<evidence type="ECO:0000259" key="5">
    <source>
        <dbReference type="PROSITE" id="PS51779"/>
    </source>
</evidence>
<dbReference type="STRING" id="336292.SAMN05660710_01057"/>
<keyword evidence="7" id="KW-1185">Reference proteome</keyword>
<dbReference type="RefSeq" id="WP_090741006.1">
    <property type="nucleotide sequence ID" value="NZ_FMVT01000003.1"/>
</dbReference>
<gene>
    <name evidence="6" type="ORF">SAMN05660710_01057</name>
</gene>
<dbReference type="Proteomes" id="UP000199502">
    <property type="component" value="Unassembled WGS sequence"/>
</dbReference>
<evidence type="ECO:0000256" key="1">
    <source>
        <dbReference type="ARBA" id="ARBA00004370"/>
    </source>
</evidence>
<keyword evidence="2" id="KW-1134">Transmembrane beta strand</keyword>
<sequence length="622" mass="66136">MRAIIGAVLAVTTALGGVLLAPVGAGAQSTNPFSGLFGGRADDGPVRLEFRVSGGDDDLERAFRNTSLIAGALAEDRVTGQDVLAAARGDYARILGVLYDEGYYSSSVSIQLDGIEAAEVAPLDAPEFIRNAIVVVEPGPRFRFSRAQIAPVAPGSEIPDGYRAGEVAGTGVMRRAAIAGVDGWRAAGHAKADLAAEQITADHNAAQVDSRIALAPGPAVTFGQMRVSGNQRLNERRLRKIAGFPEGQRFDPEDLDTVRQRLRRTGVFSAVTLTEAEQLSPGNVLDVDLTVVEQRPRRVGAGFEISNTEGAQVSAYWMHRNLLGGAERLRIEGRVSNIGSQTTDRNDELSLRIDRPATVTPDTTAYFETRIARTREEDYDEDSASVALGFNHIFSDRLTADAALQYRASRVFDANGRTDFRVLALPMNVLWDQRDEPNNAKRGYYLSGGLMPFRGFGDTGSGAQATGEGRAFASFGEGDRFTLAGRGRLGTILGSEIDTTPRGYLFYSGGGGSVRGHPFRSLGAEVIPGPDGPIKTGGMSVANASAEFRFQVRERIGIVAFADYGRVWTDSSFGGDSGDQAGAGVGVRYDTPVGPLRFDVAGPVSGDTGDGVQLYLGLGQAF</sequence>
<dbReference type="InterPro" id="IPR010827">
    <property type="entry name" value="BamA/TamA_POTRA"/>
</dbReference>
<dbReference type="OrthoDB" id="9769707at2"/>
<organism evidence="6 7">
    <name type="scientific">Paracoccus tibetensis</name>
    <dbReference type="NCBI Taxonomy" id="336292"/>
    <lineage>
        <taxon>Bacteria</taxon>
        <taxon>Pseudomonadati</taxon>
        <taxon>Pseudomonadota</taxon>
        <taxon>Alphaproteobacteria</taxon>
        <taxon>Rhodobacterales</taxon>
        <taxon>Paracoccaceae</taxon>
        <taxon>Paracoccus</taxon>
    </lineage>
</organism>
<dbReference type="InterPro" id="IPR039910">
    <property type="entry name" value="D15-like"/>
</dbReference>
<evidence type="ECO:0000256" key="3">
    <source>
        <dbReference type="ARBA" id="ARBA00022692"/>
    </source>
</evidence>
<evidence type="ECO:0000313" key="6">
    <source>
        <dbReference type="EMBL" id="SCY25371.1"/>
    </source>
</evidence>
<dbReference type="PANTHER" id="PTHR12815:SF18">
    <property type="entry name" value="SORTING AND ASSEMBLY MACHINERY COMPONENT 50 HOMOLOG"/>
    <property type="match status" value="1"/>
</dbReference>
<dbReference type="InterPro" id="IPR000184">
    <property type="entry name" value="Bac_surfAg_D15"/>
</dbReference>
<keyword evidence="4" id="KW-0472">Membrane</keyword>
<comment type="subcellular location">
    <subcellularLocation>
        <location evidence="1">Membrane</location>
    </subcellularLocation>
</comment>
<evidence type="ECO:0000256" key="2">
    <source>
        <dbReference type="ARBA" id="ARBA00022452"/>
    </source>
</evidence>
<dbReference type="Pfam" id="PF07244">
    <property type="entry name" value="POTRA"/>
    <property type="match status" value="1"/>
</dbReference>